<evidence type="ECO:0000256" key="3">
    <source>
        <dbReference type="ARBA" id="ARBA00022833"/>
    </source>
</evidence>
<dbReference type="Gene3D" id="6.10.140.2220">
    <property type="match status" value="1"/>
</dbReference>
<evidence type="ECO:0000256" key="4">
    <source>
        <dbReference type="PROSITE-ProRule" id="PRU00134"/>
    </source>
</evidence>
<dbReference type="SUPFAM" id="SSF144232">
    <property type="entry name" value="HIT/MYND zinc finger-like"/>
    <property type="match status" value="1"/>
</dbReference>
<dbReference type="PROSITE" id="PS50865">
    <property type="entry name" value="ZF_MYND_2"/>
    <property type="match status" value="1"/>
</dbReference>
<keyword evidence="2 4" id="KW-0863">Zinc-finger</keyword>
<feature type="domain" description="MYND-type" evidence="5">
    <location>
        <begin position="673"/>
        <end position="717"/>
    </location>
</feature>
<organism evidence="6">
    <name type="scientific">Chlamydomonas leiostraca</name>
    <dbReference type="NCBI Taxonomy" id="1034604"/>
    <lineage>
        <taxon>Eukaryota</taxon>
        <taxon>Viridiplantae</taxon>
        <taxon>Chlorophyta</taxon>
        <taxon>core chlorophytes</taxon>
        <taxon>Chlorophyceae</taxon>
        <taxon>CS clade</taxon>
        <taxon>Chlamydomonadales</taxon>
        <taxon>Chlamydomonadaceae</taxon>
        <taxon>Chlamydomonas</taxon>
    </lineage>
</organism>
<sequence length="720" mass="77167">MASMEARIKAAQMLAGGQMRAMGMSAAQEKALGRAIERGTYVKHIQENPRDLQWLLRGILEFRWVDPEVACTIMEKLVREAGLDLHGMIEPGKDHRSPAEAALLTPKVLEHMIKHLGLQVNRRLEVYGGTLLHTVVFMWQQMPAAGSGASMHDVILETVQVLLEGGCDPNTLDIRGSPPLEYALSVVAGTPSLAKLVAVLLPRTTCMPLYAGLPPDELATALARPVEEVFNEALRATMVEAVQQDGVSVLTAPPSARLRVLLASLTFRLPSFDHLLMLLPLVGEESFCCEWIAAAGSRVDKASGGVETLTAKGVRHGPARIHSSGDTSPLRPALVNKFAKHFAARPGDMGLWALWTRSKTLRGFGPRLGELGANLHKGAAALAARLRASEGALPPGIPMIVVRAVCRVVSNILLESGSRLPPGAHPAVRGFVDAGHWRDLLTIMGASGMSEQDKFVEEVAPSLCEQLIYAMPSYLLTTLPAFLEEIQSGLPQVAAGRMADVVQGLAKVVQKGKTEPEIPKMAAVNQIATMVMAASTMLSLPQGSKTAAVREGGMTMEGVEQAQRRIEAGLQALKGTQLWAALQAMHSAAQPGPPAKLKGGDSAYKATVWREMVDAVEGAMQPSTVPIRVVQQGDVAKESLSRGNDDKEVEAAIREAERAADARAVRRQFDVTCAQCGKTAAEAGLPQLLRCSLCKGPSYCGAACQKLHWRAGHKQECKRS</sequence>
<gene>
    <name evidence="6" type="ORF">CLEI1391_LOCUS1271</name>
</gene>
<dbReference type="Gene3D" id="1.25.40.20">
    <property type="entry name" value="Ankyrin repeat-containing domain"/>
    <property type="match status" value="1"/>
</dbReference>
<reference evidence="6" key="1">
    <citation type="submission" date="2021-01" db="EMBL/GenBank/DDBJ databases">
        <authorList>
            <person name="Corre E."/>
            <person name="Pelletier E."/>
            <person name="Niang G."/>
            <person name="Scheremetjew M."/>
            <person name="Finn R."/>
            <person name="Kale V."/>
            <person name="Holt S."/>
            <person name="Cochrane G."/>
            <person name="Meng A."/>
            <person name="Brown T."/>
            <person name="Cohen L."/>
        </authorList>
    </citation>
    <scope>NUCLEOTIDE SEQUENCE</scope>
    <source>
        <strain evidence="6">SAG 11-49</strain>
    </source>
</reference>
<dbReference type="AlphaFoldDB" id="A0A7S0R2F6"/>
<evidence type="ECO:0000256" key="2">
    <source>
        <dbReference type="ARBA" id="ARBA00022771"/>
    </source>
</evidence>
<keyword evidence="3" id="KW-0862">Zinc</keyword>
<evidence type="ECO:0000313" key="6">
    <source>
        <dbReference type="EMBL" id="CAD8665219.1"/>
    </source>
</evidence>
<proteinExistence type="predicted"/>
<evidence type="ECO:0000259" key="5">
    <source>
        <dbReference type="PROSITE" id="PS50865"/>
    </source>
</evidence>
<dbReference type="Pfam" id="PF01753">
    <property type="entry name" value="zf-MYND"/>
    <property type="match status" value="1"/>
</dbReference>
<accession>A0A7S0R2F6</accession>
<protein>
    <recommendedName>
        <fullName evidence="5">MYND-type domain-containing protein</fullName>
    </recommendedName>
</protein>
<dbReference type="InterPro" id="IPR002893">
    <property type="entry name" value="Znf_MYND"/>
</dbReference>
<dbReference type="InterPro" id="IPR036770">
    <property type="entry name" value="Ankyrin_rpt-contain_sf"/>
</dbReference>
<evidence type="ECO:0000256" key="1">
    <source>
        <dbReference type="ARBA" id="ARBA00022723"/>
    </source>
</evidence>
<dbReference type="GO" id="GO:0008270">
    <property type="term" value="F:zinc ion binding"/>
    <property type="evidence" value="ECO:0007669"/>
    <property type="project" value="UniProtKB-KW"/>
</dbReference>
<keyword evidence="1" id="KW-0479">Metal-binding</keyword>
<dbReference type="EMBL" id="HBFB01002510">
    <property type="protein sequence ID" value="CAD8665219.1"/>
    <property type="molecule type" value="Transcribed_RNA"/>
</dbReference>
<name>A0A7S0R2F6_9CHLO</name>
<dbReference type="PROSITE" id="PS01360">
    <property type="entry name" value="ZF_MYND_1"/>
    <property type="match status" value="1"/>
</dbReference>